<sequence>MFSVSSADCDLVEFCLNAPPDRLVGRKDLGKKLVRISENLVIKYGRFVTKEEALNQQRAFELVDPNVVCIPQVYRFFSDERGRGYIMMEFVEGKIIDPLDDQTLIDRLVRILDHFSTITSDVPGPLSRGPCAGLLWPDAEEPPTFESKQEMEVWFNNRLFPGEGSMSFENCDLVLCHLDIAPRNIIWKPDGEICLVDWESAGFYPRLFEFWPLWNLGEKEGVFNGMLLNSMRPLAEYESNQKWPICRVWYNTQKYSPSSL</sequence>
<comment type="caution">
    <text evidence="2">The sequence shown here is derived from an EMBL/GenBank/DDBJ whole genome shotgun (WGS) entry which is preliminary data.</text>
</comment>
<dbReference type="GO" id="GO:0016301">
    <property type="term" value="F:kinase activity"/>
    <property type="evidence" value="ECO:0007669"/>
    <property type="project" value="UniProtKB-KW"/>
</dbReference>
<dbReference type="InterPro" id="IPR011009">
    <property type="entry name" value="Kinase-like_dom_sf"/>
</dbReference>
<evidence type="ECO:0000313" key="2">
    <source>
        <dbReference type="EMBL" id="KAJ5194824.1"/>
    </source>
</evidence>
<dbReference type="OrthoDB" id="3250044at2759"/>
<protein>
    <submittedName>
        <fullName evidence="2">Kinase-like domain-containing protein</fullName>
    </submittedName>
</protein>
<feature type="domain" description="Aminoglycoside phosphotransferase" evidence="1">
    <location>
        <begin position="41"/>
        <end position="218"/>
    </location>
</feature>
<dbReference type="RefSeq" id="XP_058305312.1">
    <property type="nucleotide sequence ID" value="XM_058455324.1"/>
</dbReference>
<reference evidence="2" key="2">
    <citation type="journal article" date="2023" name="IMA Fungus">
        <title>Comparative genomic study of the Penicillium genus elucidates a diverse pangenome and 15 lateral gene transfer events.</title>
        <authorList>
            <person name="Petersen C."/>
            <person name="Sorensen T."/>
            <person name="Nielsen M.R."/>
            <person name="Sondergaard T.E."/>
            <person name="Sorensen J.L."/>
            <person name="Fitzpatrick D.A."/>
            <person name="Frisvad J.C."/>
            <person name="Nielsen K.L."/>
        </authorList>
    </citation>
    <scope>NUCLEOTIDE SEQUENCE</scope>
    <source>
        <strain evidence="2">IBT 15544</strain>
    </source>
</reference>
<evidence type="ECO:0000313" key="3">
    <source>
        <dbReference type="Proteomes" id="UP001150904"/>
    </source>
</evidence>
<dbReference type="SUPFAM" id="SSF56112">
    <property type="entry name" value="Protein kinase-like (PK-like)"/>
    <property type="match status" value="1"/>
</dbReference>
<dbReference type="EMBL" id="JAPQKR010000015">
    <property type="protein sequence ID" value="KAJ5194824.1"/>
    <property type="molecule type" value="Genomic_DNA"/>
</dbReference>
<dbReference type="PANTHER" id="PTHR21310">
    <property type="entry name" value="AMINOGLYCOSIDE PHOSPHOTRANSFERASE-RELATED-RELATED"/>
    <property type="match status" value="1"/>
</dbReference>
<proteinExistence type="predicted"/>
<gene>
    <name evidence="2" type="ORF">N7498_008262</name>
</gene>
<keyword evidence="2" id="KW-0808">Transferase</keyword>
<dbReference type="Gene3D" id="3.90.1200.10">
    <property type="match status" value="1"/>
</dbReference>
<dbReference type="InterPro" id="IPR051678">
    <property type="entry name" value="AGP_Transferase"/>
</dbReference>
<organism evidence="2 3">
    <name type="scientific">Penicillium cinerascens</name>
    <dbReference type="NCBI Taxonomy" id="70096"/>
    <lineage>
        <taxon>Eukaryota</taxon>
        <taxon>Fungi</taxon>
        <taxon>Dikarya</taxon>
        <taxon>Ascomycota</taxon>
        <taxon>Pezizomycotina</taxon>
        <taxon>Eurotiomycetes</taxon>
        <taxon>Eurotiomycetidae</taxon>
        <taxon>Eurotiales</taxon>
        <taxon>Aspergillaceae</taxon>
        <taxon>Penicillium</taxon>
    </lineage>
</organism>
<dbReference type="AlphaFoldDB" id="A0A9W9JEC8"/>
<name>A0A9W9JEC8_9EURO</name>
<dbReference type="Proteomes" id="UP001150904">
    <property type="component" value="Unassembled WGS sequence"/>
</dbReference>
<dbReference type="Pfam" id="PF01636">
    <property type="entry name" value="APH"/>
    <property type="match status" value="1"/>
</dbReference>
<evidence type="ECO:0000259" key="1">
    <source>
        <dbReference type="Pfam" id="PF01636"/>
    </source>
</evidence>
<keyword evidence="3" id="KW-1185">Reference proteome</keyword>
<accession>A0A9W9JEC8</accession>
<keyword evidence="2" id="KW-0418">Kinase</keyword>
<dbReference type="PANTHER" id="PTHR21310:SF39">
    <property type="entry name" value="AMINOGLYCOSIDE PHOSPHOTRANSFERASE DOMAIN-CONTAINING PROTEIN"/>
    <property type="match status" value="1"/>
</dbReference>
<dbReference type="GeneID" id="83182625"/>
<reference evidence="2" key="1">
    <citation type="submission" date="2022-12" db="EMBL/GenBank/DDBJ databases">
        <authorList>
            <person name="Petersen C."/>
        </authorList>
    </citation>
    <scope>NUCLEOTIDE SEQUENCE</scope>
    <source>
        <strain evidence="2">IBT 15544</strain>
    </source>
</reference>
<dbReference type="InterPro" id="IPR002575">
    <property type="entry name" value="Aminoglycoside_PTrfase"/>
</dbReference>